<dbReference type="PANTHER" id="PTHR15377">
    <property type="entry name" value="TRANSCRIPTION ELONGATION REGULATOR 1"/>
    <property type="match status" value="1"/>
</dbReference>
<dbReference type="SUPFAM" id="SSF81698">
    <property type="entry name" value="FF domain"/>
    <property type="match status" value="2"/>
</dbReference>
<dbReference type="SMART" id="SM00441">
    <property type="entry name" value="FF"/>
    <property type="match status" value="2"/>
</dbReference>
<dbReference type="Gene3D" id="1.10.10.440">
    <property type="entry name" value="FF domain"/>
    <property type="match status" value="2"/>
</dbReference>
<evidence type="ECO:0000313" key="4">
    <source>
        <dbReference type="Proteomes" id="UP000281553"/>
    </source>
</evidence>
<dbReference type="AlphaFoldDB" id="A0A3P7M4A9"/>
<dbReference type="PANTHER" id="PTHR15377:SF3">
    <property type="entry name" value="WW DOMAIN-CONTAINING PROTEIN"/>
    <property type="match status" value="1"/>
</dbReference>
<dbReference type="GO" id="GO:0005634">
    <property type="term" value="C:nucleus"/>
    <property type="evidence" value="ECO:0007669"/>
    <property type="project" value="TreeGrafter"/>
</dbReference>
<dbReference type="Proteomes" id="UP000281553">
    <property type="component" value="Unassembled WGS sequence"/>
</dbReference>
<dbReference type="InterPro" id="IPR036517">
    <property type="entry name" value="FF_domain_sf"/>
</dbReference>
<gene>
    <name evidence="3" type="ORF">DILT_LOCUS13126</name>
</gene>
<sequence>MEAPNGCGDGKELVEFQKQFREMLIKKQVSAFSTWEDELHKIVFDPRYLLLVSKERKQAFESFVKERADEERRAKKERFTELLQEANLSSKSSFSDFSSKYAKDERFKGIEKMRERESLFQEFVSDLQLREKEKHSQKEKVRILLHLSANISKAT</sequence>
<keyword evidence="1" id="KW-0677">Repeat</keyword>
<dbReference type="GO" id="GO:0003712">
    <property type="term" value="F:transcription coregulator activity"/>
    <property type="evidence" value="ECO:0007669"/>
    <property type="project" value="TreeGrafter"/>
</dbReference>
<dbReference type="EMBL" id="UYRU01068970">
    <property type="protein sequence ID" value="VDN18223.1"/>
    <property type="molecule type" value="Genomic_DNA"/>
</dbReference>
<protein>
    <recommendedName>
        <fullName evidence="2">FF domain-containing protein</fullName>
    </recommendedName>
</protein>
<evidence type="ECO:0000256" key="1">
    <source>
        <dbReference type="ARBA" id="ARBA00022737"/>
    </source>
</evidence>
<evidence type="ECO:0000313" key="3">
    <source>
        <dbReference type="EMBL" id="VDN18223.1"/>
    </source>
</evidence>
<dbReference type="Pfam" id="PF01846">
    <property type="entry name" value="FF"/>
    <property type="match status" value="2"/>
</dbReference>
<evidence type="ECO:0000259" key="2">
    <source>
        <dbReference type="PROSITE" id="PS51676"/>
    </source>
</evidence>
<dbReference type="GO" id="GO:0070063">
    <property type="term" value="F:RNA polymerase binding"/>
    <property type="evidence" value="ECO:0007669"/>
    <property type="project" value="InterPro"/>
</dbReference>
<reference evidence="3 4" key="1">
    <citation type="submission" date="2018-11" db="EMBL/GenBank/DDBJ databases">
        <authorList>
            <consortium name="Pathogen Informatics"/>
        </authorList>
    </citation>
    <scope>NUCLEOTIDE SEQUENCE [LARGE SCALE GENOMIC DNA]</scope>
</reference>
<dbReference type="OrthoDB" id="63972at2759"/>
<feature type="domain" description="FF" evidence="2">
    <location>
        <begin position="72"/>
        <end position="126"/>
    </location>
</feature>
<dbReference type="PROSITE" id="PS51676">
    <property type="entry name" value="FF"/>
    <property type="match status" value="2"/>
</dbReference>
<accession>A0A3P7M4A9</accession>
<dbReference type="InterPro" id="IPR045148">
    <property type="entry name" value="TCRG1-like"/>
</dbReference>
<name>A0A3P7M4A9_DIBLA</name>
<proteinExistence type="predicted"/>
<organism evidence="3 4">
    <name type="scientific">Dibothriocephalus latus</name>
    <name type="common">Fish tapeworm</name>
    <name type="synonym">Diphyllobothrium latum</name>
    <dbReference type="NCBI Taxonomy" id="60516"/>
    <lineage>
        <taxon>Eukaryota</taxon>
        <taxon>Metazoa</taxon>
        <taxon>Spiralia</taxon>
        <taxon>Lophotrochozoa</taxon>
        <taxon>Platyhelminthes</taxon>
        <taxon>Cestoda</taxon>
        <taxon>Eucestoda</taxon>
        <taxon>Diphyllobothriidea</taxon>
        <taxon>Diphyllobothriidae</taxon>
        <taxon>Dibothriocephalus</taxon>
    </lineage>
</organism>
<keyword evidence="4" id="KW-1185">Reference proteome</keyword>
<feature type="domain" description="FF" evidence="2">
    <location>
        <begin position="11"/>
        <end position="66"/>
    </location>
</feature>
<dbReference type="InterPro" id="IPR002713">
    <property type="entry name" value="FF_domain"/>
</dbReference>